<dbReference type="AlphaFoldDB" id="A0A2W4WL07"/>
<dbReference type="NCBIfam" id="NF001936">
    <property type="entry name" value="PRK00714.1-3"/>
    <property type="match status" value="1"/>
</dbReference>
<evidence type="ECO:0000313" key="5">
    <source>
        <dbReference type="EMBL" id="PZO43867.1"/>
    </source>
</evidence>
<dbReference type="PANTHER" id="PTHR11839">
    <property type="entry name" value="UDP/ADP-SUGAR PYROPHOSPHATASE"/>
    <property type="match status" value="1"/>
</dbReference>
<dbReference type="EMBL" id="QBML01000004">
    <property type="protein sequence ID" value="PZO43867.1"/>
    <property type="molecule type" value="Genomic_DNA"/>
</dbReference>
<dbReference type="InterPro" id="IPR000086">
    <property type="entry name" value="NUDIX_hydrolase_dom"/>
</dbReference>
<gene>
    <name evidence="5" type="ORF">DCF19_04360</name>
</gene>
<proteinExistence type="inferred from homology"/>
<dbReference type="GO" id="GO:0019693">
    <property type="term" value="P:ribose phosphate metabolic process"/>
    <property type="evidence" value="ECO:0007669"/>
    <property type="project" value="TreeGrafter"/>
</dbReference>
<dbReference type="SUPFAM" id="SSF55811">
    <property type="entry name" value="Nudix"/>
    <property type="match status" value="1"/>
</dbReference>
<dbReference type="GO" id="GO:0006753">
    <property type="term" value="P:nucleoside phosphate metabolic process"/>
    <property type="evidence" value="ECO:0007669"/>
    <property type="project" value="TreeGrafter"/>
</dbReference>
<dbReference type="InterPro" id="IPR022927">
    <property type="entry name" value="RppH"/>
</dbReference>
<dbReference type="NCBIfam" id="NF001938">
    <property type="entry name" value="PRK00714.1-5"/>
    <property type="match status" value="1"/>
</dbReference>
<reference evidence="5 6" key="2">
    <citation type="submission" date="2018-06" db="EMBL/GenBank/DDBJ databases">
        <title>Metagenomic assembly of (sub)arctic Cyanobacteria and their associated microbiome from non-axenic cultures.</title>
        <authorList>
            <person name="Baurain D."/>
        </authorList>
    </citation>
    <scope>NUCLEOTIDE SEQUENCE [LARGE SCALE GENOMIC DNA]</scope>
    <source>
        <strain evidence="5">ULC066bin1</strain>
    </source>
</reference>
<dbReference type="GO" id="GO:0034432">
    <property type="term" value="F:bis(5'-adenosyl)-pentaphosphatase activity"/>
    <property type="evidence" value="ECO:0007669"/>
    <property type="project" value="TreeGrafter"/>
</dbReference>
<dbReference type="PROSITE" id="PS00893">
    <property type="entry name" value="NUDIX_BOX"/>
    <property type="match status" value="1"/>
</dbReference>
<dbReference type="InterPro" id="IPR020084">
    <property type="entry name" value="NUDIX_hydrolase_CS"/>
</dbReference>
<name>A0A2W4WL07_9CYAN</name>
<sequence length="161" mass="18954">MKPEKSYRPNVGLIVFNRKGEVLVGERLGVPDSWQFPQGGIDEGEDPQAAALRELYEEVGINDAELAYVHPEWLYYDFPPSLKLTGKWANYCGQRQRWYAFYWDRPASDCQLDIHDREFRVVQFMAIEETLDSIVRFKREVYQQVVKIFTPVIRDYIGKLK</sequence>
<evidence type="ECO:0000256" key="2">
    <source>
        <dbReference type="ARBA" id="ARBA00022801"/>
    </source>
</evidence>
<dbReference type="Gene3D" id="3.90.79.10">
    <property type="entry name" value="Nucleoside Triphosphate Pyrophosphohydrolase"/>
    <property type="match status" value="1"/>
</dbReference>
<comment type="cofactor">
    <cofactor evidence="1">
        <name>Mn(2+)</name>
        <dbReference type="ChEBI" id="CHEBI:29035"/>
    </cofactor>
</comment>
<evidence type="ECO:0000256" key="3">
    <source>
        <dbReference type="RuleBase" id="RU003476"/>
    </source>
</evidence>
<evidence type="ECO:0000256" key="1">
    <source>
        <dbReference type="ARBA" id="ARBA00001936"/>
    </source>
</evidence>
<dbReference type="PRINTS" id="PR00502">
    <property type="entry name" value="NUDIXFAMILY"/>
</dbReference>
<protein>
    <submittedName>
        <fullName evidence="5">RNA pyrophosphohydrolase</fullName>
    </submittedName>
</protein>
<dbReference type="Pfam" id="PF00293">
    <property type="entry name" value="NUDIX"/>
    <property type="match status" value="1"/>
</dbReference>
<dbReference type="PROSITE" id="PS51462">
    <property type="entry name" value="NUDIX"/>
    <property type="match status" value="1"/>
</dbReference>
<evidence type="ECO:0000259" key="4">
    <source>
        <dbReference type="PROSITE" id="PS51462"/>
    </source>
</evidence>
<reference evidence="5 6" key="1">
    <citation type="submission" date="2018-04" db="EMBL/GenBank/DDBJ databases">
        <authorList>
            <person name="Go L.Y."/>
            <person name="Mitchell J.A."/>
        </authorList>
    </citation>
    <scope>NUCLEOTIDE SEQUENCE [LARGE SCALE GENOMIC DNA]</scope>
    <source>
        <strain evidence="5">ULC066bin1</strain>
    </source>
</reference>
<evidence type="ECO:0000313" key="6">
    <source>
        <dbReference type="Proteomes" id="UP000249467"/>
    </source>
</evidence>
<comment type="caution">
    <text evidence="5">The sequence shown here is derived from an EMBL/GenBank/DDBJ whole genome shotgun (WGS) entry which is preliminary data.</text>
</comment>
<dbReference type="CDD" id="cd03671">
    <property type="entry name" value="NUDIX_Ap4A_hydrolase_plant_like"/>
    <property type="match status" value="1"/>
</dbReference>
<dbReference type="InterPro" id="IPR020476">
    <property type="entry name" value="Nudix_hydrolase"/>
</dbReference>
<dbReference type="PANTHER" id="PTHR11839:SF22">
    <property type="entry name" value="NUDIX HYDROLASE 26, CHLOROPLASTIC"/>
    <property type="match status" value="1"/>
</dbReference>
<keyword evidence="2 3" id="KW-0378">Hydrolase</keyword>
<dbReference type="Proteomes" id="UP000249467">
    <property type="component" value="Unassembled WGS sequence"/>
</dbReference>
<comment type="similarity">
    <text evidence="3">Belongs to the Nudix hydrolase family.</text>
</comment>
<feature type="domain" description="Nudix hydrolase" evidence="4">
    <location>
        <begin position="6"/>
        <end position="147"/>
    </location>
</feature>
<dbReference type="GO" id="GO:0008893">
    <property type="term" value="F:guanosine-3',5'-bis(diphosphate) 3'-diphosphatase activity"/>
    <property type="evidence" value="ECO:0007669"/>
    <property type="project" value="TreeGrafter"/>
</dbReference>
<dbReference type="InterPro" id="IPR015797">
    <property type="entry name" value="NUDIX_hydrolase-like_dom_sf"/>
</dbReference>
<organism evidence="5 6">
    <name type="scientific">Pseudanabaena frigida</name>
    <dbReference type="NCBI Taxonomy" id="945775"/>
    <lineage>
        <taxon>Bacteria</taxon>
        <taxon>Bacillati</taxon>
        <taxon>Cyanobacteriota</taxon>
        <taxon>Cyanophyceae</taxon>
        <taxon>Pseudanabaenales</taxon>
        <taxon>Pseudanabaenaceae</taxon>
        <taxon>Pseudanabaena</taxon>
    </lineage>
</organism>
<accession>A0A2W4WL07</accession>